<sequence>MKQQSSEEVRNQLDKEKDSKEQVDKMKKHEDVEPQAENWNPRSEDNLKQS</sequence>
<dbReference type="EMBL" id="CP118108">
    <property type="protein sequence ID" value="WDI02274.1"/>
    <property type="molecule type" value="Genomic_DNA"/>
</dbReference>
<accession>A0AAX3MYT2</accession>
<gene>
    <name evidence="2" type="ORF">PUW23_24290</name>
    <name evidence="3" type="ORF">PUW25_24280</name>
</gene>
<reference evidence="2 5" key="1">
    <citation type="submission" date="2023-02" db="EMBL/GenBank/DDBJ databases">
        <title>Pathogen: clinical or host-associated sample.</title>
        <authorList>
            <person name="Hergert J."/>
            <person name="Casey R."/>
            <person name="Wagner J."/>
            <person name="Young E.L."/>
            <person name="Oakeson K.F."/>
        </authorList>
    </citation>
    <scope>NUCLEOTIDE SEQUENCE</scope>
    <source>
        <strain evidence="3 5">2022CK-00829</strain>
        <strain evidence="2">2022CK-00830</strain>
    </source>
</reference>
<name>A0AAX3MYT2_9BACL</name>
<feature type="region of interest" description="Disordered" evidence="1">
    <location>
        <begin position="1"/>
        <end position="50"/>
    </location>
</feature>
<evidence type="ECO:0000313" key="4">
    <source>
        <dbReference type="Proteomes" id="UP001220962"/>
    </source>
</evidence>
<dbReference type="Proteomes" id="UP001220962">
    <property type="component" value="Chromosome"/>
</dbReference>
<evidence type="ECO:0000256" key="1">
    <source>
        <dbReference type="SAM" id="MobiDB-lite"/>
    </source>
</evidence>
<protein>
    <submittedName>
        <fullName evidence="2">Uncharacterized protein</fullName>
    </submittedName>
</protein>
<evidence type="ECO:0000313" key="5">
    <source>
        <dbReference type="Proteomes" id="UP001221519"/>
    </source>
</evidence>
<dbReference type="Proteomes" id="UP001221519">
    <property type="component" value="Chromosome"/>
</dbReference>
<evidence type="ECO:0000313" key="2">
    <source>
        <dbReference type="EMBL" id="WDH82528.1"/>
    </source>
</evidence>
<proteinExistence type="predicted"/>
<dbReference type="RefSeq" id="WP_205054753.1">
    <property type="nucleotide sequence ID" value="NZ_CP118101.1"/>
</dbReference>
<evidence type="ECO:0000313" key="3">
    <source>
        <dbReference type="EMBL" id="WDI02274.1"/>
    </source>
</evidence>
<feature type="compositionally biased region" description="Basic and acidic residues" evidence="1">
    <location>
        <begin position="1"/>
        <end position="32"/>
    </location>
</feature>
<keyword evidence="5" id="KW-1185">Reference proteome</keyword>
<dbReference type="AlphaFoldDB" id="A0AAX3MYT2"/>
<dbReference type="EMBL" id="CP118101">
    <property type="protein sequence ID" value="WDH82528.1"/>
    <property type="molecule type" value="Genomic_DNA"/>
</dbReference>
<organism evidence="2 4">
    <name type="scientific">Paenibacillus urinalis</name>
    <dbReference type="NCBI Taxonomy" id="521520"/>
    <lineage>
        <taxon>Bacteria</taxon>
        <taxon>Bacillati</taxon>
        <taxon>Bacillota</taxon>
        <taxon>Bacilli</taxon>
        <taxon>Bacillales</taxon>
        <taxon>Paenibacillaceae</taxon>
        <taxon>Paenibacillus</taxon>
    </lineage>
</organism>